<evidence type="ECO:0000313" key="1">
    <source>
        <dbReference type="EMBL" id="GIY51819.1"/>
    </source>
</evidence>
<dbReference type="Proteomes" id="UP001054945">
    <property type="component" value="Unassembled WGS sequence"/>
</dbReference>
<keyword evidence="2" id="KW-1185">Reference proteome</keyword>
<gene>
    <name evidence="1" type="ORF">CEXT_93471</name>
</gene>
<sequence length="81" mass="9203">MQIAIRAPGLDEFCHKHCAILYDADRAWREATTASHHPSIKWLPPTILALPHHFSILSLSLFSLKSDGWSKSVKWTPSRPK</sequence>
<dbReference type="EMBL" id="BPLR01012166">
    <property type="protein sequence ID" value="GIY51819.1"/>
    <property type="molecule type" value="Genomic_DNA"/>
</dbReference>
<comment type="caution">
    <text evidence="1">The sequence shown here is derived from an EMBL/GenBank/DDBJ whole genome shotgun (WGS) entry which is preliminary data.</text>
</comment>
<protein>
    <submittedName>
        <fullName evidence="1">Uncharacterized protein</fullName>
    </submittedName>
</protein>
<reference evidence="1 2" key="1">
    <citation type="submission" date="2021-06" db="EMBL/GenBank/DDBJ databases">
        <title>Caerostris extrusa draft genome.</title>
        <authorList>
            <person name="Kono N."/>
            <person name="Arakawa K."/>
        </authorList>
    </citation>
    <scope>NUCLEOTIDE SEQUENCE [LARGE SCALE GENOMIC DNA]</scope>
</reference>
<name>A0AAV4U270_CAEEX</name>
<evidence type="ECO:0000313" key="2">
    <source>
        <dbReference type="Proteomes" id="UP001054945"/>
    </source>
</evidence>
<organism evidence="1 2">
    <name type="scientific">Caerostris extrusa</name>
    <name type="common">Bark spider</name>
    <name type="synonym">Caerostris bankana</name>
    <dbReference type="NCBI Taxonomy" id="172846"/>
    <lineage>
        <taxon>Eukaryota</taxon>
        <taxon>Metazoa</taxon>
        <taxon>Ecdysozoa</taxon>
        <taxon>Arthropoda</taxon>
        <taxon>Chelicerata</taxon>
        <taxon>Arachnida</taxon>
        <taxon>Araneae</taxon>
        <taxon>Araneomorphae</taxon>
        <taxon>Entelegynae</taxon>
        <taxon>Araneoidea</taxon>
        <taxon>Araneidae</taxon>
        <taxon>Caerostris</taxon>
    </lineage>
</organism>
<dbReference type="AlphaFoldDB" id="A0AAV4U270"/>
<accession>A0AAV4U270</accession>
<proteinExistence type="predicted"/>